<protein>
    <submittedName>
        <fullName evidence="2">Uncharacterized protein</fullName>
    </submittedName>
</protein>
<reference evidence="2" key="1">
    <citation type="journal article" date="2015" name="Nature">
        <title>Complex archaea that bridge the gap between prokaryotes and eukaryotes.</title>
        <authorList>
            <person name="Spang A."/>
            <person name="Saw J.H."/>
            <person name="Jorgensen S.L."/>
            <person name="Zaremba-Niedzwiedzka K."/>
            <person name="Martijn J."/>
            <person name="Lind A.E."/>
            <person name="van Eijk R."/>
            <person name="Schleper C."/>
            <person name="Guy L."/>
            <person name="Ettema T.J."/>
        </authorList>
    </citation>
    <scope>NUCLEOTIDE SEQUENCE</scope>
</reference>
<feature type="compositionally biased region" description="Gly residues" evidence="1">
    <location>
        <begin position="17"/>
        <end position="29"/>
    </location>
</feature>
<sequence>MNLRLLNAIKREKEGGPALGGSLIGGGGAPVSTPSFRFSGG</sequence>
<name>A0A0F9KHB4_9ZZZZ</name>
<evidence type="ECO:0000313" key="2">
    <source>
        <dbReference type="EMBL" id="KKM74141.1"/>
    </source>
</evidence>
<evidence type="ECO:0000256" key="1">
    <source>
        <dbReference type="SAM" id="MobiDB-lite"/>
    </source>
</evidence>
<dbReference type="AlphaFoldDB" id="A0A0F9KHB4"/>
<gene>
    <name evidence="2" type="ORF">LCGC14_1403310</name>
</gene>
<dbReference type="EMBL" id="LAZR01009187">
    <property type="protein sequence ID" value="KKM74141.1"/>
    <property type="molecule type" value="Genomic_DNA"/>
</dbReference>
<comment type="caution">
    <text evidence="2">The sequence shown here is derived from an EMBL/GenBank/DDBJ whole genome shotgun (WGS) entry which is preliminary data.</text>
</comment>
<proteinExistence type="predicted"/>
<accession>A0A0F9KHB4</accession>
<feature type="non-terminal residue" evidence="2">
    <location>
        <position position="41"/>
    </location>
</feature>
<feature type="compositionally biased region" description="Polar residues" evidence="1">
    <location>
        <begin position="32"/>
        <end position="41"/>
    </location>
</feature>
<feature type="region of interest" description="Disordered" evidence="1">
    <location>
        <begin position="14"/>
        <end position="41"/>
    </location>
</feature>
<organism evidence="2">
    <name type="scientific">marine sediment metagenome</name>
    <dbReference type="NCBI Taxonomy" id="412755"/>
    <lineage>
        <taxon>unclassified sequences</taxon>
        <taxon>metagenomes</taxon>
        <taxon>ecological metagenomes</taxon>
    </lineage>
</organism>